<feature type="transmembrane region" description="Helical" evidence="1">
    <location>
        <begin position="26"/>
        <end position="45"/>
    </location>
</feature>
<dbReference type="AlphaFoldDB" id="A0A927MZX0"/>
<evidence type="ECO:0000313" key="3">
    <source>
        <dbReference type="Proteomes" id="UP000638648"/>
    </source>
</evidence>
<dbReference type="EMBL" id="JADBEM010000001">
    <property type="protein sequence ID" value="MBE1609434.1"/>
    <property type="molecule type" value="Genomic_DNA"/>
</dbReference>
<gene>
    <name evidence="2" type="ORF">HEB94_006282</name>
</gene>
<keyword evidence="1" id="KW-0472">Membrane</keyword>
<keyword evidence="1" id="KW-0812">Transmembrane</keyword>
<accession>A0A927MZX0</accession>
<name>A0A927MZX0_9ACTN</name>
<evidence type="ECO:0000313" key="2">
    <source>
        <dbReference type="EMBL" id="MBE1609434.1"/>
    </source>
</evidence>
<keyword evidence="3" id="KW-1185">Reference proteome</keyword>
<evidence type="ECO:0000256" key="1">
    <source>
        <dbReference type="SAM" id="Phobius"/>
    </source>
</evidence>
<proteinExistence type="predicted"/>
<comment type="caution">
    <text evidence="2">The sequence shown here is derived from an EMBL/GenBank/DDBJ whole genome shotgun (WGS) entry which is preliminary data.</text>
</comment>
<organism evidence="2 3">
    <name type="scientific">Actinopolymorpha pittospori</name>
    <dbReference type="NCBI Taxonomy" id="648752"/>
    <lineage>
        <taxon>Bacteria</taxon>
        <taxon>Bacillati</taxon>
        <taxon>Actinomycetota</taxon>
        <taxon>Actinomycetes</taxon>
        <taxon>Propionibacteriales</taxon>
        <taxon>Actinopolymorphaceae</taxon>
        <taxon>Actinopolymorpha</taxon>
    </lineage>
</organism>
<protein>
    <submittedName>
        <fullName evidence="2">Uncharacterized protein</fullName>
    </submittedName>
</protein>
<keyword evidence="1" id="KW-1133">Transmembrane helix</keyword>
<reference evidence="2" key="1">
    <citation type="submission" date="2020-10" db="EMBL/GenBank/DDBJ databases">
        <title>Sequencing the genomes of 1000 actinobacteria strains.</title>
        <authorList>
            <person name="Klenk H.-P."/>
        </authorList>
    </citation>
    <scope>NUCLEOTIDE SEQUENCE</scope>
    <source>
        <strain evidence="2">DSM 45354</strain>
    </source>
</reference>
<sequence>MLRILLIIAIVWLVLSVIGFVVKGLLWLGLIALVLFLATSVWGWVKRSSQN</sequence>
<dbReference type="RefSeq" id="WP_192753006.1">
    <property type="nucleotide sequence ID" value="NZ_BAABJL010000162.1"/>
</dbReference>
<dbReference type="Proteomes" id="UP000638648">
    <property type="component" value="Unassembled WGS sequence"/>
</dbReference>